<dbReference type="InterPro" id="IPR051451">
    <property type="entry name" value="PhoH2-like"/>
</dbReference>
<evidence type="ECO:0000256" key="4">
    <source>
        <dbReference type="ARBA" id="ARBA00046345"/>
    </source>
</evidence>
<proteinExistence type="inferred from homology"/>
<dbReference type="FunFam" id="3.40.50.300:FF:000013">
    <property type="entry name" value="PhoH family ATPase"/>
    <property type="match status" value="1"/>
</dbReference>
<dbReference type="CDD" id="cd09883">
    <property type="entry name" value="PIN_VapC_PhoHL-ATPase"/>
    <property type="match status" value="1"/>
</dbReference>
<dbReference type="KEGG" id="tbn:TBH_C2111"/>
<dbReference type="RefSeq" id="WP_041068315.1">
    <property type="nucleotide sequence ID" value="NZ_AP012273.1"/>
</dbReference>
<accession>A0A7U6JIP4</accession>
<protein>
    <submittedName>
        <fullName evidence="6">PhoH-like ATPase</fullName>
    </submittedName>
</protein>
<evidence type="ECO:0000313" key="6">
    <source>
        <dbReference type="EMBL" id="BAO45023.1"/>
    </source>
</evidence>
<dbReference type="Pfam" id="PF02562">
    <property type="entry name" value="PhoH"/>
    <property type="match status" value="1"/>
</dbReference>
<comment type="similarity">
    <text evidence="4">In the N-terminal section; belongs to the PINc/VapC protein family.</text>
</comment>
<dbReference type="PANTHER" id="PTHR30473:SF2">
    <property type="entry name" value="PIN DOMAIN-CONTAINING PROTEIN"/>
    <property type="match status" value="1"/>
</dbReference>
<dbReference type="InterPro" id="IPR029060">
    <property type="entry name" value="PIN-like_dom_sf"/>
</dbReference>
<dbReference type="OrthoDB" id="9766527at2"/>
<dbReference type="Gene3D" id="3.40.50.300">
    <property type="entry name" value="P-loop containing nucleotide triphosphate hydrolases"/>
    <property type="match status" value="1"/>
</dbReference>
<sequence>MPESTAQQRLFVLDTNVLMHDPTALFRFEEHDIFLPMVVLEELDKSKKGMSEVARNVRQASRFLDDIVAHSSKTEIDQGLSIPNFGSSEDQPVPRGRLFFQTQSLINHLPDSLPGNTPDNSILAAALALQEKRPERHVVLISKDINLRIKAAIVGVPTEDYSNDQVLDDVSLLYSGTRELPENFWDNHSKDMESWQESGHTWYRVSGPDTRDWYPNQCLYMDGDSSFQAIVREKDGDDALIELADDYSNAKHSIWGIQARNREQNFALNMLMDPNIDFVTLLGTAGTGKTLLTLAAGLAQVLDKSLYKEIIMTRVTVPVGEDIGFLPGTEEEKMTPWMGALMDNLEVLTQTGGGDWGRAAADDLLRSRIRIHSLNFMRGRTFLNKYIILDEAQNLTAKQMKTLITRAGPGTKVICLGNVAQIDTPYLTETTSGLTYVVDRFKQWPHSGHITLLRGERSRLADFASDTL</sequence>
<dbReference type="EMBL" id="AP012273">
    <property type="protein sequence ID" value="BAO45023.1"/>
    <property type="molecule type" value="Genomic_DNA"/>
</dbReference>
<dbReference type="InterPro" id="IPR002716">
    <property type="entry name" value="PIN_dom"/>
</dbReference>
<evidence type="ECO:0000259" key="5">
    <source>
        <dbReference type="SMART" id="SM00670"/>
    </source>
</evidence>
<dbReference type="InterPro" id="IPR027417">
    <property type="entry name" value="P-loop_NTPase"/>
</dbReference>
<evidence type="ECO:0000256" key="3">
    <source>
        <dbReference type="ARBA" id="ARBA00022840"/>
    </source>
</evidence>
<organism evidence="6 7">
    <name type="scientific">Thiolapillus brandeum</name>
    <dbReference type="NCBI Taxonomy" id="1076588"/>
    <lineage>
        <taxon>Bacteria</taxon>
        <taxon>Pseudomonadati</taxon>
        <taxon>Pseudomonadota</taxon>
        <taxon>Gammaproteobacteria</taxon>
        <taxon>Chromatiales</taxon>
        <taxon>Sedimenticolaceae</taxon>
        <taxon>Thiolapillus</taxon>
    </lineage>
</organism>
<dbReference type="SMART" id="SM00670">
    <property type="entry name" value="PINc"/>
    <property type="match status" value="1"/>
</dbReference>
<keyword evidence="7" id="KW-1185">Reference proteome</keyword>
<gene>
    <name evidence="6" type="ORF">TBH_C2111</name>
</gene>
<comment type="similarity">
    <text evidence="1">Belongs to the PhoH family.</text>
</comment>
<keyword evidence="3" id="KW-0067">ATP-binding</keyword>
<dbReference type="SUPFAM" id="SSF88723">
    <property type="entry name" value="PIN domain-like"/>
    <property type="match status" value="1"/>
</dbReference>
<dbReference type="InterPro" id="IPR003714">
    <property type="entry name" value="PhoH"/>
</dbReference>
<dbReference type="PANTHER" id="PTHR30473">
    <property type="entry name" value="PROTEIN PHOH"/>
    <property type="match status" value="1"/>
</dbReference>
<dbReference type="AlphaFoldDB" id="A0A7U6JIP4"/>
<reference evidence="6 7" key="1">
    <citation type="journal article" date="2014" name="PLoS ONE">
        <title>Physiological and genomic features of a novel sulfur-oxidizing gammaproteobacterium belonging to a previously uncultivated symbiotic lineage isolated from a hydrothermal vent.</title>
        <authorList>
            <person name="Nunoura T."/>
            <person name="Takaki Y."/>
            <person name="Kazama H."/>
            <person name="Kakuta J."/>
            <person name="Shimamura S."/>
            <person name="Makita H."/>
            <person name="Hirai M."/>
            <person name="Miyazaki M."/>
            <person name="Takai K."/>
        </authorList>
    </citation>
    <scope>NUCLEOTIDE SEQUENCE [LARGE SCALE GENOMIC DNA]</scope>
    <source>
        <strain evidence="6 7">Hiromi1</strain>
    </source>
</reference>
<evidence type="ECO:0000256" key="2">
    <source>
        <dbReference type="ARBA" id="ARBA00022741"/>
    </source>
</evidence>
<evidence type="ECO:0000313" key="7">
    <source>
        <dbReference type="Proteomes" id="UP000031631"/>
    </source>
</evidence>
<dbReference type="Pfam" id="PF13638">
    <property type="entry name" value="PIN_4"/>
    <property type="match status" value="1"/>
</dbReference>
<dbReference type="GO" id="GO:0005524">
    <property type="term" value="F:ATP binding"/>
    <property type="evidence" value="ECO:0007669"/>
    <property type="project" value="UniProtKB-KW"/>
</dbReference>
<dbReference type="Proteomes" id="UP000031631">
    <property type="component" value="Chromosome"/>
</dbReference>
<name>A0A7U6JIP4_9GAMM</name>
<dbReference type="GO" id="GO:0005829">
    <property type="term" value="C:cytosol"/>
    <property type="evidence" value="ECO:0007669"/>
    <property type="project" value="TreeGrafter"/>
</dbReference>
<dbReference type="SUPFAM" id="SSF52540">
    <property type="entry name" value="P-loop containing nucleoside triphosphate hydrolases"/>
    <property type="match status" value="1"/>
</dbReference>
<feature type="domain" description="PIN" evidence="5">
    <location>
        <begin position="9"/>
        <end position="149"/>
    </location>
</feature>
<keyword evidence="2" id="KW-0547">Nucleotide-binding</keyword>
<dbReference type="Gene3D" id="3.40.50.1010">
    <property type="entry name" value="5'-nuclease"/>
    <property type="match status" value="1"/>
</dbReference>
<evidence type="ECO:0000256" key="1">
    <source>
        <dbReference type="ARBA" id="ARBA00010393"/>
    </source>
</evidence>